<gene>
    <name evidence="1" type="ORF">METZ01_LOCUS32734</name>
</gene>
<dbReference type="InterPro" id="IPR021457">
    <property type="entry name" value="DUF3108"/>
</dbReference>
<protein>
    <recommendedName>
        <fullName evidence="2">DUF3108 domain-containing protein</fullName>
    </recommendedName>
</protein>
<dbReference type="AlphaFoldDB" id="A0A381QLF9"/>
<proteinExistence type="predicted"/>
<organism evidence="1">
    <name type="scientific">marine metagenome</name>
    <dbReference type="NCBI Taxonomy" id="408172"/>
    <lineage>
        <taxon>unclassified sequences</taxon>
        <taxon>metagenomes</taxon>
        <taxon>ecological metagenomes</taxon>
    </lineage>
</organism>
<dbReference type="Pfam" id="PF11306">
    <property type="entry name" value="DUF3108"/>
    <property type="match status" value="1"/>
</dbReference>
<evidence type="ECO:0008006" key="2">
    <source>
        <dbReference type="Google" id="ProtNLM"/>
    </source>
</evidence>
<evidence type="ECO:0000313" key="1">
    <source>
        <dbReference type="EMBL" id="SUZ79880.1"/>
    </source>
</evidence>
<accession>A0A381QLF9</accession>
<sequence length="305" mass="34687">MNSLPLKGVFRVLLAFMFPVSGLAQVTSGVTDVPVDQEAFTDSLSMLYPVDEWAAETPWGPGEHLVYQVKVGIFNAGEGHMTVEALDSIRGHQTYRAVMGIKGGLPGLRVDDSYTTWIDLQTLQSWRYIREIDEPFYESYRHYEFYPDRKVWHRTDNDESGPLASSLPLDDIAFIYFIRGLPLEVGKTYSFSRYFKEDGNPVVIQVLRQDEYEMEGVRYSTIVVKPIVQTDGLFGQGGEAELHFTDDDRRILVYMKSNIPLFPGSLTLHLRSIQEGVPLNPESRDTAREGRLNRAALEPDTIVRR</sequence>
<name>A0A381QLF9_9ZZZZ</name>
<reference evidence="1" key="1">
    <citation type="submission" date="2018-05" db="EMBL/GenBank/DDBJ databases">
        <authorList>
            <person name="Lanie J.A."/>
            <person name="Ng W.-L."/>
            <person name="Kazmierczak K.M."/>
            <person name="Andrzejewski T.M."/>
            <person name="Davidsen T.M."/>
            <person name="Wayne K.J."/>
            <person name="Tettelin H."/>
            <person name="Glass J.I."/>
            <person name="Rusch D."/>
            <person name="Podicherti R."/>
            <person name="Tsui H.-C.T."/>
            <person name="Winkler M.E."/>
        </authorList>
    </citation>
    <scope>NUCLEOTIDE SEQUENCE</scope>
</reference>
<dbReference type="EMBL" id="UINC01001405">
    <property type="protein sequence ID" value="SUZ79880.1"/>
    <property type="molecule type" value="Genomic_DNA"/>
</dbReference>